<evidence type="ECO:0000313" key="1">
    <source>
        <dbReference type="EMBL" id="ALF35167.1"/>
    </source>
</evidence>
<sequence length="210" mass="23492">MNKKILNAALTIMPKSIQAKAVAKGLNFLLPLAGDTQQLSIQLELVDLKRSWQVEKTVNGYTTSSKKRPAAEQDVVIKATLPVVLACKDSRRLRAAVNSGDIELLGCVNGKEQIAKQLLNISQQRLDTLVEQCYKFFKLKPQPRIDISSVTLSDIQLAKDVDFIRDEAVKLEKTNLKEALRLMEIAHQARPGGPFIKRKVEEYRSVLALQ</sequence>
<dbReference type="AlphaFoldDB" id="A0A0N9DYV9"/>
<proteinExistence type="predicted"/>
<name>A0A0N9DYV9_VIBAL</name>
<gene>
    <name evidence="1" type="ORF">ICEValHN437_067</name>
</gene>
<reference evidence="1" key="1">
    <citation type="journal article" date="2016" name="BMC Microbiol.">
        <title>Comparative genomic analysis of six new-found integrative conjugative elements (ICEs) in Vibrio alginolyticus.</title>
        <authorList>
            <person name="Luo P."/>
            <person name="He X."/>
            <person name="Wang Y."/>
            <person name="Liu Q."/>
            <person name="Hu C."/>
        </authorList>
    </citation>
    <scope>NUCLEOTIDE SEQUENCE</scope>
    <source>
        <strain evidence="1">HN437</strain>
    </source>
</reference>
<protein>
    <submittedName>
        <fullName evidence="1">Uncharacterized protein</fullName>
    </submittedName>
</protein>
<dbReference type="EMBL" id="KT072771">
    <property type="protein sequence ID" value="ALF35167.1"/>
    <property type="molecule type" value="Genomic_DNA"/>
</dbReference>
<organism evidence="1">
    <name type="scientific">Vibrio alginolyticus</name>
    <dbReference type="NCBI Taxonomy" id="663"/>
    <lineage>
        <taxon>Bacteria</taxon>
        <taxon>Pseudomonadati</taxon>
        <taxon>Pseudomonadota</taxon>
        <taxon>Gammaproteobacteria</taxon>
        <taxon>Vibrionales</taxon>
        <taxon>Vibrionaceae</taxon>
        <taxon>Vibrio</taxon>
    </lineage>
</organism>
<accession>A0A0N9DYV9</accession>